<protein>
    <submittedName>
        <fullName evidence="1">Uncharacterized protein</fullName>
    </submittedName>
</protein>
<sequence length="76" mass="8865">MPVGHVSTCRYDNDTEDYKKTAMIKLQFPHMQSKECSEENPTKDEHWENCVDKASDCNEKSIINKVVKKLYNSLLK</sequence>
<dbReference type="Proteomes" id="UP000324222">
    <property type="component" value="Unassembled WGS sequence"/>
</dbReference>
<accession>A0A5B7DPZ5</accession>
<dbReference type="AlphaFoldDB" id="A0A5B7DPZ5"/>
<proteinExistence type="predicted"/>
<evidence type="ECO:0000313" key="2">
    <source>
        <dbReference type="Proteomes" id="UP000324222"/>
    </source>
</evidence>
<name>A0A5B7DPZ5_PORTR</name>
<gene>
    <name evidence="1" type="ORF">E2C01_016198</name>
</gene>
<evidence type="ECO:0000313" key="1">
    <source>
        <dbReference type="EMBL" id="MPC23159.1"/>
    </source>
</evidence>
<reference evidence="1 2" key="1">
    <citation type="submission" date="2019-05" db="EMBL/GenBank/DDBJ databases">
        <title>Another draft genome of Portunus trituberculatus and its Hox gene families provides insights of decapod evolution.</title>
        <authorList>
            <person name="Jeong J.-H."/>
            <person name="Song I."/>
            <person name="Kim S."/>
            <person name="Choi T."/>
            <person name="Kim D."/>
            <person name="Ryu S."/>
            <person name="Kim W."/>
        </authorList>
    </citation>
    <scope>NUCLEOTIDE SEQUENCE [LARGE SCALE GENOMIC DNA]</scope>
    <source>
        <tissue evidence="1">Muscle</tissue>
    </source>
</reference>
<comment type="caution">
    <text evidence="1">The sequence shown here is derived from an EMBL/GenBank/DDBJ whole genome shotgun (WGS) entry which is preliminary data.</text>
</comment>
<organism evidence="1 2">
    <name type="scientific">Portunus trituberculatus</name>
    <name type="common">Swimming crab</name>
    <name type="synonym">Neptunus trituberculatus</name>
    <dbReference type="NCBI Taxonomy" id="210409"/>
    <lineage>
        <taxon>Eukaryota</taxon>
        <taxon>Metazoa</taxon>
        <taxon>Ecdysozoa</taxon>
        <taxon>Arthropoda</taxon>
        <taxon>Crustacea</taxon>
        <taxon>Multicrustacea</taxon>
        <taxon>Malacostraca</taxon>
        <taxon>Eumalacostraca</taxon>
        <taxon>Eucarida</taxon>
        <taxon>Decapoda</taxon>
        <taxon>Pleocyemata</taxon>
        <taxon>Brachyura</taxon>
        <taxon>Eubrachyura</taxon>
        <taxon>Portunoidea</taxon>
        <taxon>Portunidae</taxon>
        <taxon>Portuninae</taxon>
        <taxon>Portunus</taxon>
    </lineage>
</organism>
<keyword evidence="2" id="KW-1185">Reference proteome</keyword>
<dbReference type="EMBL" id="VSRR010001173">
    <property type="protein sequence ID" value="MPC23159.1"/>
    <property type="molecule type" value="Genomic_DNA"/>
</dbReference>